<organism evidence="6">
    <name type="scientific">Glycine max</name>
    <name type="common">Soybean</name>
    <name type="synonym">Glycine hispida</name>
    <dbReference type="NCBI Taxonomy" id="3847"/>
    <lineage>
        <taxon>Eukaryota</taxon>
        <taxon>Viridiplantae</taxon>
        <taxon>Streptophyta</taxon>
        <taxon>Embryophyta</taxon>
        <taxon>Tracheophyta</taxon>
        <taxon>Spermatophyta</taxon>
        <taxon>Magnoliopsida</taxon>
        <taxon>eudicotyledons</taxon>
        <taxon>Gunneridae</taxon>
        <taxon>Pentapetalae</taxon>
        <taxon>rosids</taxon>
        <taxon>fabids</taxon>
        <taxon>Fabales</taxon>
        <taxon>Fabaceae</taxon>
        <taxon>Papilionoideae</taxon>
        <taxon>50 kb inversion clade</taxon>
        <taxon>NPAAA clade</taxon>
        <taxon>indigoferoid/millettioid clade</taxon>
        <taxon>Phaseoleae</taxon>
        <taxon>Glycine</taxon>
        <taxon>Glycine subgen. Soja</taxon>
    </lineage>
</organism>
<dbReference type="CDD" id="cd00303">
    <property type="entry name" value="retropepsin_like"/>
    <property type="match status" value="1"/>
</dbReference>
<dbReference type="InterPro" id="IPR018061">
    <property type="entry name" value="Retropepsins"/>
</dbReference>
<dbReference type="PaxDb" id="3847-GLYMA14G27070.1"/>
<dbReference type="Gramene" id="RCW19045">
    <property type="protein sequence ID" value="RCW19045"/>
    <property type="gene ID" value="GLYMA_14G118900"/>
</dbReference>
<evidence type="ECO:0000259" key="4">
    <source>
        <dbReference type="Pfam" id="PF00077"/>
    </source>
</evidence>
<dbReference type="EMBL" id="CM000847">
    <property type="protein sequence ID" value="RCW19045.1"/>
    <property type="molecule type" value="Genomic_DNA"/>
</dbReference>
<gene>
    <name evidence="6" type="ORF">GLYMA_14G118900</name>
</gene>
<accession>A0A368UJN3</accession>
<feature type="compositionally biased region" description="Basic residues" evidence="3">
    <location>
        <begin position="389"/>
        <end position="400"/>
    </location>
</feature>
<dbReference type="OMA" id="ANDIYEW"/>
<keyword evidence="1" id="KW-0378">Hydrolase</keyword>
<keyword evidence="8" id="KW-1185">Reference proteome</keyword>
<proteinExistence type="predicted"/>
<dbReference type="EnsemblPlants" id="RCW19045">
    <property type="protein sequence ID" value="RCW19045"/>
    <property type="gene ID" value="GLYMA_14G118900"/>
</dbReference>
<evidence type="ECO:0000313" key="8">
    <source>
        <dbReference type="Proteomes" id="UP000008827"/>
    </source>
</evidence>
<feature type="domain" description="DUF7746" evidence="5">
    <location>
        <begin position="196"/>
        <end position="224"/>
    </location>
</feature>
<feature type="coiled-coil region" evidence="2">
    <location>
        <begin position="508"/>
        <end position="542"/>
    </location>
</feature>
<evidence type="ECO:0000256" key="2">
    <source>
        <dbReference type="SAM" id="Coils"/>
    </source>
</evidence>
<dbReference type="Pfam" id="PF00077">
    <property type="entry name" value="RVP"/>
    <property type="match status" value="1"/>
</dbReference>
<dbReference type="PANTHER" id="PTHR46249">
    <property type="entry name" value="CCHC-TYPE DOMAIN-CONTAINING PROTEIN-RELATED"/>
    <property type="match status" value="1"/>
</dbReference>
<dbReference type="InterPro" id="IPR021109">
    <property type="entry name" value="Peptidase_aspartic_dom_sf"/>
</dbReference>
<dbReference type="Proteomes" id="UP000008827">
    <property type="component" value="Chromosome 14"/>
</dbReference>
<dbReference type="AlphaFoldDB" id="A0A368UJN3"/>
<reference evidence="6 7" key="1">
    <citation type="journal article" date="2010" name="Nature">
        <title>Genome sequence of the palaeopolyploid soybean.</title>
        <authorList>
            <person name="Schmutz J."/>
            <person name="Cannon S.B."/>
            <person name="Schlueter J."/>
            <person name="Ma J."/>
            <person name="Mitros T."/>
            <person name="Nelson W."/>
            <person name="Hyten D.L."/>
            <person name="Song Q."/>
            <person name="Thelen J.J."/>
            <person name="Cheng J."/>
            <person name="Xu D."/>
            <person name="Hellsten U."/>
            <person name="May G.D."/>
            <person name="Yu Y."/>
            <person name="Sakurai T."/>
            <person name="Umezawa T."/>
            <person name="Bhattacharyya M.K."/>
            <person name="Sandhu D."/>
            <person name="Valliyodan B."/>
            <person name="Lindquist E."/>
            <person name="Peto M."/>
            <person name="Grant D."/>
            <person name="Shu S."/>
            <person name="Goodstein D."/>
            <person name="Barry K."/>
            <person name="Futrell-Griggs M."/>
            <person name="Abernathy B."/>
            <person name="Du J."/>
            <person name="Tian Z."/>
            <person name="Zhu L."/>
            <person name="Gill N."/>
            <person name="Joshi T."/>
            <person name="Libault M."/>
            <person name="Sethuraman A."/>
            <person name="Zhang X.-C."/>
            <person name="Shinozaki K."/>
            <person name="Nguyen H.T."/>
            <person name="Wing R.A."/>
            <person name="Cregan P."/>
            <person name="Specht J."/>
            <person name="Grimwood J."/>
            <person name="Rokhsar D."/>
            <person name="Stacey G."/>
            <person name="Shoemaker R.C."/>
            <person name="Jackson S.A."/>
        </authorList>
    </citation>
    <scope>NUCLEOTIDE SEQUENCE</scope>
    <source>
        <strain evidence="7">cv. Williams 82</strain>
        <tissue evidence="6">Callus</tissue>
    </source>
</reference>
<reference evidence="6" key="2">
    <citation type="submission" date="2018-07" db="EMBL/GenBank/DDBJ databases">
        <title>WGS assembly of Glycine max.</title>
        <authorList>
            <person name="Schmutz J."/>
            <person name="Cannon S."/>
            <person name="Schlueter J."/>
            <person name="Ma J."/>
            <person name="Mitros T."/>
            <person name="Nelson W."/>
            <person name="Hyten D."/>
            <person name="Song Q."/>
            <person name="Thelen J."/>
            <person name="Cheng J."/>
            <person name="Xu D."/>
            <person name="Hellsten U."/>
            <person name="May G."/>
            <person name="Yu Y."/>
            <person name="Sakurai T."/>
            <person name="Umezawa T."/>
            <person name="Bhattacharyya M."/>
            <person name="Sandhu D."/>
            <person name="Valliyodan B."/>
            <person name="Lindquist E."/>
            <person name="Peto M."/>
            <person name="Grant D."/>
            <person name="Shu S."/>
            <person name="Goodstein D."/>
            <person name="Barry K."/>
            <person name="Futrell-Griggs M."/>
            <person name="Abernathy B."/>
            <person name="Du J."/>
            <person name="Tian Z."/>
            <person name="Zhu L."/>
            <person name="Gill N."/>
            <person name="Joshi T."/>
            <person name="Libault M."/>
            <person name="Sethuraman A."/>
            <person name="Zhang X."/>
            <person name="Shinozaki K."/>
            <person name="Nguyen H."/>
            <person name="Wing R."/>
            <person name="Cregan P."/>
            <person name="Specht J."/>
            <person name="Grimwood J."/>
            <person name="Rokhsar D."/>
            <person name="Stacey G."/>
            <person name="Shoemaker R."/>
            <person name="Jackson S."/>
        </authorList>
    </citation>
    <scope>NUCLEOTIDE SEQUENCE</scope>
    <source>
        <tissue evidence="6">Callus</tissue>
    </source>
</reference>
<keyword evidence="2" id="KW-0175">Coiled coil</keyword>
<reference evidence="7" key="3">
    <citation type="submission" date="2019-01" db="UniProtKB">
        <authorList>
            <consortium name="EnsemblPlants"/>
        </authorList>
    </citation>
    <scope>IDENTIFICATION</scope>
    <source>
        <strain evidence="7">Williams 82</strain>
    </source>
</reference>
<sequence>MATPFKTKDINEEVTSEDIKSLMEQANYTNKYLQILGETIKTKVVPKQKSVEEASPSIPIEKPLFKPFKVFNVSEKAKRKIRELRKTKSLVEGVGDNHSELLNKIGSLLKVIPETPQTSENTSKMVTRSTSKLINVINEDSDQNSDNTTEIGSVSEKNINPINSKHWKTPSKLYYQHPTAPDLLLEERGENNFKSFSANDIYEWNIDAQTEYNIMNTLQHMTMIPDPVNTLIFTIAQHFIGDSSLWKDRSAELLSNLKCRTLADFRWYRDTFLTRVYTREDSQQPFWKEKFLAGLPRSLGDKVRDKIHSQSANGDIPYENLSYGQLISYVQKVALKICQDDKIQRQLAKEKAQTKRDLGSFCEQFGLPACPKQKKKQTSRKEIQDHKPANRRRFSKRRYSQKPSTKPTIEEQINNLLIETSEEETETETSSSVLSNENLNLIQQDDQLSSTNDDDKQINTLTREQDLLFEAINSIPDPQEKKVFLEKLKKTLEVKPRQKDFITNNKFDVNLQTEINNLKREVKELRQQQQIHQIILSQIEEESDSENTNSEENQLENLDDDMFMGLINKIKIQKFYINIKIIINDFVLETMALFDTGADSNCILEGLIPTKFFEKTSEKLSTTNGSKLKINFKLSNAIIENQGLKINTNFLLVKNLKNEVILGTPFIRALFPIQISNE</sequence>
<evidence type="ECO:0000313" key="6">
    <source>
        <dbReference type="EMBL" id="RCW19045.1"/>
    </source>
</evidence>
<dbReference type="InParanoid" id="A0A368UJN3"/>
<feature type="region of interest" description="Disordered" evidence="3">
    <location>
        <begin position="372"/>
        <end position="411"/>
    </location>
</feature>
<dbReference type="Gene3D" id="2.40.70.10">
    <property type="entry name" value="Acid Proteases"/>
    <property type="match status" value="1"/>
</dbReference>
<evidence type="ECO:0000313" key="7">
    <source>
        <dbReference type="EnsemblPlants" id="RCW19045"/>
    </source>
</evidence>
<name>A0A368UJN3_SOYBN</name>
<evidence type="ECO:0000256" key="3">
    <source>
        <dbReference type="SAM" id="MobiDB-lite"/>
    </source>
</evidence>
<dbReference type="Pfam" id="PF24925">
    <property type="entry name" value="DUF7746"/>
    <property type="match status" value="1"/>
</dbReference>
<evidence type="ECO:0000259" key="5">
    <source>
        <dbReference type="Pfam" id="PF24925"/>
    </source>
</evidence>
<dbReference type="GO" id="GO:0016787">
    <property type="term" value="F:hydrolase activity"/>
    <property type="evidence" value="ECO:0007669"/>
    <property type="project" value="UniProtKB-KW"/>
</dbReference>
<protein>
    <submittedName>
        <fullName evidence="6 7">Uncharacterized protein</fullName>
    </submittedName>
</protein>
<feature type="domain" description="Retropepsins" evidence="4">
    <location>
        <begin position="578"/>
        <end position="668"/>
    </location>
</feature>
<dbReference type="PANTHER" id="PTHR46249:SF42">
    <property type="entry name" value="PEPTIDASE A2 DOMAIN-CONTAINING PROTEIN"/>
    <property type="match status" value="1"/>
</dbReference>
<dbReference type="InterPro" id="IPR056648">
    <property type="entry name" value="DUF7746"/>
</dbReference>
<dbReference type="Pfam" id="PF22909">
    <property type="entry name" value="Caulimovir_coat_dom"/>
    <property type="match status" value="1"/>
</dbReference>
<feature type="compositionally biased region" description="Basic and acidic residues" evidence="3">
    <location>
        <begin position="379"/>
        <end position="388"/>
    </location>
</feature>
<evidence type="ECO:0000256" key="1">
    <source>
        <dbReference type="ARBA" id="ARBA00022801"/>
    </source>
</evidence>